<keyword evidence="2" id="KW-1185">Reference proteome</keyword>
<dbReference type="EMBL" id="KI658046">
    <property type="protein sequence ID" value="ETN84005.1"/>
    <property type="molecule type" value="Genomic_DNA"/>
</dbReference>
<dbReference type="AlphaFoldDB" id="W2TPJ5"/>
<evidence type="ECO:0000313" key="2">
    <source>
        <dbReference type="Proteomes" id="UP000053676"/>
    </source>
</evidence>
<evidence type="ECO:0000313" key="1">
    <source>
        <dbReference type="EMBL" id="ETN84005.1"/>
    </source>
</evidence>
<dbReference type="Proteomes" id="UP000053676">
    <property type="component" value="Unassembled WGS sequence"/>
</dbReference>
<dbReference type="KEGG" id="nai:NECAME_07101"/>
<proteinExistence type="predicted"/>
<gene>
    <name evidence="1" type="ORF">NECAME_07101</name>
</gene>
<accession>W2TPJ5</accession>
<organism evidence="1 2">
    <name type="scientific">Necator americanus</name>
    <name type="common">Human hookworm</name>
    <dbReference type="NCBI Taxonomy" id="51031"/>
    <lineage>
        <taxon>Eukaryota</taxon>
        <taxon>Metazoa</taxon>
        <taxon>Ecdysozoa</taxon>
        <taxon>Nematoda</taxon>
        <taxon>Chromadorea</taxon>
        <taxon>Rhabditida</taxon>
        <taxon>Rhabditina</taxon>
        <taxon>Rhabditomorpha</taxon>
        <taxon>Strongyloidea</taxon>
        <taxon>Ancylostomatidae</taxon>
        <taxon>Bunostominae</taxon>
        <taxon>Necator</taxon>
    </lineage>
</organism>
<sequence>MTMLSDPQDCNRAIWSALAKYKDQYSEWKTAHEHYLRGSTERNFCASARHVTFFVHYGVVNF</sequence>
<name>W2TPJ5_NECAM</name>
<protein>
    <submittedName>
        <fullName evidence="1">Uncharacterized protein</fullName>
    </submittedName>
</protein>
<reference evidence="2" key="1">
    <citation type="journal article" date="2014" name="Nat. Genet.">
        <title>Genome of the human hookworm Necator americanus.</title>
        <authorList>
            <person name="Tang Y.T."/>
            <person name="Gao X."/>
            <person name="Rosa B.A."/>
            <person name="Abubucker S."/>
            <person name="Hallsworth-Pepin K."/>
            <person name="Martin J."/>
            <person name="Tyagi R."/>
            <person name="Heizer E."/>
            <person name="Zhang X."/>
            <person name="Bhonagiri-Palsikar V."/>
            <person name="Minx P."/>
            <person name="Warren W.C."/>
            <person name="Wang Q."/>
            <person name="Zhan B."/>
            <person name="Hotez P.J."/>
            <person name="Sternberg P.W."/>
            <person name="Dougall A."/>
            <person name="Gaze S.T."/>
            <person name="Mulvenna J."/>
            <person name="Sotillo J."/>
            <person name="Ranganathan S."/>
            <person name="Rabelo E.M."/>
            <person name="Wilson R.K."/>
            <person name="Felgner P.L."/>
            <person name="Bethony J."/>
            <person name="Hawdon J.M."/>
            <person name="Gasser R.B."/>
            <person name="Loukas A."/>
            <person name="Mitreva M."/>
        </authorList>
    </citation>
    <scope>NUCLEOTIDE SEQUENCE [LARGE SCALE GENOMIC DNA]</scope>
</reference>